<sequence length="366" mass="39070">MKRTSLAAVATGVQTTELQEFSLPPLADDSGLLRIETVGVCGSDVSYYKKLQSPRILGHHIVGFIEQIGETAAARWGVKAGDRVALEEYIPCGQCTFCRTGMYRSCKTTDPRAGGIRYGATPADLSPSLWGGFSEYMYLHPNSVLHPMPAHVPPEEAALTLPLANGFEWMSLQGGVGPGKTVVIQGPGQQGLACTLAAKAAGADCVIVTGRTTSMKRLELSKRLGADHIVNIQTEDLETRVREITGGKMADVVIDVTSGGTEPITSSIAIAGRGSTVLFGAYKYRKVPEFDIDMIVTKTLKLIGVRGHSYQSVKMAVDFIASGKFPLSIMNSHDYPLEETDMALRTAGGEGEPNPLLVTVSPGKAR</sequence>
<dbReference type="Gene3D" id="3.40.50.720">
    <property type="entry name" value="NAD(P)-binding Rossmann-like Domain"/>
    <property type="match status" value="1"/>
</dbReference>
<dbReference type="PANTHER" id="PTHR43401">
    <property type="entry name" value="L-THREONINE 3-DEHYDROGENASE"/>
    <property type="match status" value="1"/>
</dbReference>
<protein>
    <submittedName>
        <fullName evidence="5">Pyridoxal-phosphate dependent enzyme</fullName>
    </submittedName>
</protein>
<dbReference type="GO" id="GO:0016491">
    <property type="term" value="F:oxidoreductase activity"/>
    <property type="evidence" value="ECO:0007669"/>
    <property type="project" value="UniProtKB-KW"/>
</dbReference>
<name>A0A7X2Z6S3_9BACL</name>
<accession>A0A7X2Z6S3</accession>
<dbReference type="AlphaFoldDB" id="A0A7X2Z6S3"/>
<organism evidence="5 6">
    <name type="scientific">Paenibacillus validus</name>
    <dbReference type="NCBI Taxonomy" id="44253"/>
    <lineage>
        <taxon>Bacteria</taxon>
        <taxon>Bacillati</taxon>
        <taxon>Bacillota</taxon>
        <taxon>Bacilli</taxon>
        <taxon>Bacillales</taxon>
        <taxon>Paenibacillaceae</taxon>
        <taxon>Paenibacillus</taxon>
    </lineage>
</organism>
<evidence type="ECO:0000256" key="3">
    <source>
        <dbReference type="ARBA" id="ARBA00023002"/>
    </source>
</evidence>
<gene>
    <name evidence="5" type="ORF">GNP93_01740</name>
</gene>
<dbReference type="Pfam" id="PF00107">
    <property type="entry name" value="ADH_zinc_N"/>
    <property type="match status" value="1"/>
</dbReference>
<evidence type="ECO:0000256" key="2">
    <source>
        <dbReference type="ARBA" id="ARBA00022833"/>
    </source>
</evidence>
<dbReference type="Gene3D" id="3.90.180.10">
    <property type="entry name" value="Medium-chain alcohol dehydrogenases, catalytic domain"/>
    <property type="match status" value="1"/>
</dbReference>
<feature type="domain" description="Enoyl reductase (ER)" evidence="4">
    <location>
        <begin position="12"/>
        <end position="358"/>
    </location>
</feature>
<dbReference type="InterPro" id="IPR013154">
    <property type="entry name" value="ADH-like_N"/>
</dbReference>
<evidence type="ECO:0000259" key="4">
    <source>
        <dbReference type="SMART" id="SM00829"/>
    </source>
</evidence>
<evidence type="ECO:0000256" key="1">
    <source>
        <dbReference type="ARBA" id="ARBA00022723"/>
    </source>
</evidence>
<comment type="caution">
    <text evidence="5">The sequence shown here is derived from an EMBL/GenBank/DDBJ whole genome shotgun (WGS) entry which is preliminary data.</text>
</comment>
<keyword evidence="3" id="KW-0560">Oxidoreductase</keyword>
<keyword evidence="1" id="KW-0479">Metal-binding</keyword>
<keyword evidence="2" id="KW-0862">Zinc</keyword>
<reference evidence="5 6" key="1">
    <citation type="submission" date="2019-11" db="EMBL/GenBank/DDBJ databases">
        <title>Draft genome sequences of five Paenibacillus species of dairy origin.</title>
        <authorList>
            <person name="Olajide A.M."/>
            <person name="Chen S."/>
            <person name="Lapointe G."/>
        </authorList>
    </citation>
    <scope>NUCLEOTIDE SEQUENCE [LARGE SCALE GENOMIC DNA]</scope>
    <source>
        <strain evidence="5 6">2CS3</strain>
    </source>
</reference>
<dbReference type="RefSeq" id="WP_141334444.1">
    <property type="nucleotide sequence ID" value="NZ_JBDLZV010000001.1"/>
</dbReference>
<dbReference type="Pfam" id="PF08240">
    <property type="entry name" value="ADH_N"/>
    <property type="match status" value="1"/>
</dbReference>
<dbReference type="SMART" id="SM00829">
    <property type="entry name" value="PKS_ER"/>
    <property type="match status" value="1"/>
</dbReference>
<keyword evidence="6" id="KW-1185">Reference proteome</keyword>
<dbReference type="EMBL" id="WNZX01000001">
    <property type="protein sequence ID" value="MUG69390.1"/>
    <property type="molecule type" value="Genomic_DNA"/>
</dbReference>
<dbReference type="GO" id="GO:0046872">
    <property type="term" value="F:metal ion binding"/>
    <property type="evidence" value="ECO:0007669"/>
    <property type="project" value="UniProtKB-KW"/>
</dbReference>
<dbReference type="InterPro" id="IPR050129">
    <property type="entry name" value="Zn_alcohol_dh"/>
</dbReference>
<dbReference type="InterPro" id="IPR011032">
    <property type="entry name" value="GroES-like_sf"/>
</dbReference>
<dbReference type="SUPFAM" id="SSF50129">
    <property type="entry name" value="GroES-like"/>
    <property type="match status" value="1"/>
</dbReference>
<dbReference type="InterPro" id="IPR013149">
    <property type="entry name" value="ADH-like_C"/>
</dbReference>
<proteinExistence type="predicted"/>
<dbReference type="InterPro" id="IPR036291">
    <property type="entry name" value="NAD(P)-bd_dom_sf"/>
</dbReference>
<dbReference type="SUPFAM" id="SSF51735">
    <property type="entry name" value="NAD(P)-binding Rossmann-fold domains"/>
    <property type="match status" value="1"/>
</dbReference>
<dbReference type="PANTHER" id="PTHR43401:SF2">
    <property type="entry name" value="L-THREONINE 3-DEHYDROGENASE"/>
    <property type="match status" value="1"/>
</dbReference>
<dbReference type="Proteomes" id="UP000450917">
    <property type="component" value="Unassembled WGS sequence"/>
</dbReference>
<evidence type="ECO:0000313" key="6">
    <source>
        <dbReference type="Proteomes" id="UP000450917"/>
    </source>
</evidence>
<dbReference type="InterPro" id="IPR020843">
    <property type="entry name" value="ER"/>
</dbReference>
<evidence type="ECO:0000313" key="5">
    <source>
        <dbReference type="EMBL" id="MUG69390.1"/>
    </source>
</evidence>